<organism evidence="2 3">
    <name type="scientific">Chryseobacterium suipulveris</name>
    <dbReference type="NCBI Taxonomy" id="2929800"/>
    <lineage>
        <taxon>Bacteria</taxon>
        <taxon>Pseudomonadati</taxon>
        <taxon>Bacteroidota</taxon>
        <taxon>Flavobacteriia</taxon>
        <taxon>Flavobacteriales</taxon>
        <taxon>Weeksellaceae</taxon>
        <taxon>Chryseobacterium group</taxon>
        <taxon>Chryseobacterium</taxon>
    </lineage>
</organism>
<name>A0ABY4BLN5_9FLAO</name>
<evidence type="ECO:0000313" key="2">
    <source>
        <dbReference type="EMBL" id="UOE40099.1"/>
    </source>
</evidence>
<dbReference type="RefSeq" id="WP_243548125.1">
    <property type="nucleotide sequence ID" value="NZ_CP094532.1"/>
</dbReference>
<reference evidence="2 3" key="1">
    <citation type="submission" date="2022-03" db="EMBL/GenBank/DDBJ databases">
        <title>Chryseobacterium sp. isolated from particulate matters in swine house.</title>
        <authorList>
            <person name="Won M."/>
            <person name="Kim S.-J."/>
            <person name="Kwon S.-W."/>
        </authorList>
    </citation>
    <scope>NUCLEOTIDE SEQUENCE [LARGE SCALE GENOMIC DNA]</scope>
    <source>
        <strain evidence="2 3">SC2-2</strain>
    </source>
</reference>
<evidence type="ECO:0000259" key="1">
    <source>
        <dbReference type="Pfam" id="PF00535"/>
    </source>
</evidence>
<proteinExistence type="predicted"/>
<dbReference type="Gene3D" id="3.90.550.10">
    <property type="entry name" value="Spore Coat Polysaccharide Biosynthesis Protein SpsA, Chain A"/>
    <property type="match status" value="1"/>
</dbReference>
<sequence length="272" mass="31308">MKKLVSVILPVYNAESTIIKAIESVRNQTYGAENFEIIIINDGSSDGSEVLISDYQKNHPELNIVIKNQVNKGVSAARNTALQVATGDYIALLDSDDEWLPKKVERQIYFLEDEKLGIDFLAVKRGKHKILYPYKVNENGLAEITFRKLMIRNEAQPSTVMFKRNVLENTGFFDGNQRYAEDINYWLKVSRHNKMFILDEELIVAGGGKRTFGVSGLSANLPEMEKGFIKNLKEMYLQQRISSVEYLLYRLFYRAKYIGRLIRNAYLRFLGK</sequence>
<dbReference type="PANTHER" id="PTHR22916">
    <property type="entry name" value="GLYCOSYLTRANSFERASE"/>
    <property type="match status" value="1"/>
</dbReference>
<feature type="domain" description="Glycosyltransferase 2-like" evidence="1">
    <location>
        <begin position="6"/>
        <end position="136"/>
    </location>
</feature>
<dbReference type="CDD" id="cd00761">
    <property type="entry name" value="Glyco_tranf_GTA_type"/>
    <property type="match status" value="1"/>
</dbReference>
<dbReference type="SUPFAM" id="SSF53448">
    <property type="entry name" value="Nucleotide-diphospho-sugar transferases"/>
    <property type="match status" value="1"/>
</dbReference>
<dbReference type="Proteomes" id="UP000831460">
    <property type="component" value="Chromosome"/>
</dbReference>
<protein>
    <submittedName>
        <fullName evidence="2">Glycosyltransferase</fullName>
    </submittedName>
</protein>
<evidence type="ECO:0000313" key="3">
    <source>
        <dbReference type="Proteomes" id="UP000831460"/>
    </source>
</evidence>
<dbReference type="EMBL" id="CP094532">
    <property type="protein sequence ID" value="UOE40099.1"/>
    <property type="molecule type" value="Genomic_DNA"/>
</dbReference>
<dbReference type="InterPro" id="IPR001173">
    <property type="entry name" value="Glyco_trans_2-like"/>
</dbReference>
<gene>
    <name evidence="2" type="ORF">MTP09_09215</name>
</gene>
<keyword evidence="3" id="KW-1185">Reference proteome</keyword>
<accession>A0ABY4BLN5</accession>
<dbReference type="PANTHER" id="PTHR22916:SF3">
    <property type="entry name" value="UDP-GLCNAC:BETAGAL BETA-1,3-N-ACETYLGLUCOSAMINYLTRANSFERASE-LIKE PROTEIN 1"/>
    <property type="match status" value="1"/>
</dbReference>
<dbReference type="InterPro" id="IPR029044">
    <property type="entry name" value="Nucleotide-diphossugar_trans"/>
</dbReference>
<dbReference type="Pfam" id="PF00535">
    <property type="entry name" value="Glycos_transf_2"/>
    <property type="match status" value="1"/>
</dbReference>